<name>A0A2W4Y588_9CYAN</name>
<protein>
    <recommendedName>
        <fullName evidence="3">DUF4259 domain-containing protein</fullName>
    </recommendedName>
</protein>
<evidence type="ECO:0008006" key="3">
    <source>
        <dbReference type="Google" id="ProtNLM"/>
    </source>
</evidence>
<accession>A0A2W4Y588</accession>
<reference evidence="1 2" key="2">
    <citation type="submission" date="2018-06" db="EMBL/GenBank/DDBJ databases">
        <title>Metagenomic assembly of (sub)arctic Cyanobacteria and their associated microbiome from non-axenic cultures.</title>
        <authorList>
            <person name="Baurain D."/>
        </authorList>
    </citation>
    <scope>NUCLEOTIDE SEQUENCE [LARGE SCALE GENOMIC DNA]</scope>
    <source>
        <strain evidence="1">ULC066bin1</strain>
    </source>
</reference>
<dbReference type="InterPro" id="IPR025355">
    <property type="entry name" value="DUF4259"/>
</dbReference>
<gene>
    <name evidence="1" type="ORF">DCF19_16215</name>
</gene>
<dbReference type="Pfam" id="PF14078">
    <property type="entry name" value="DUF4259"/>
    <property type="match status" value="1"/>
</dbReference>
<evidence type="ECO:0000313" key="2">
    <source>
        <dbReference type="Proteomes" id="UP000249467"/>
    </source>
</evidence>
<sequence>MGTWSVDSFGNDDACDWTYELAKANDLTPVEEAIDAVLNSGEDGVEAYEATEAIAAIEVIARLQGNWGDRSAYSERLDDWVEKNNLQPSVALKQKANLAIERILAEDSELNELWQESEEYEAWRASVTELMGRVNLS</sequence>
<reference evidence="1 2" key="1">
    <citation type="submission" date="2018-04" db="EMBL/GenBank/DDBJ databases">
        <authorList>
            <person name="Go L.Y."/>
            <person name="Mitchell J.A."/>
        </authorList>
    </citation>
    <scope>NUCLEOTIDE SEQUENCE [LARGE SCALE GENOMIC DNA]</scope>
    <source>
        <strain evidence="1">ULC066bin1</strain>
    </source>
</reference>
<comment type="caution">
    <text evidence="1">The sequence shown here is derived from an EMBL/GenBank/DDBJ whole genome shotgun (WGS) entry which is preliminary data.</text>
</comment>
<dbReference type="Proteomes" id="UP000249467">
    <property type="component" value="Unassembled WGS sequence"/>
</dbReference>
<organism evidence="1 2">
    <name type="scientific">Pseudanabaena frigida</name>
    <dbReference type="NCBI Taxonomy" id="945775"/>
    <lineage>
        <taxon>Bacteria</taxon>
        <taxon>Bacillati</taxon>
        <taxon>Cyanobacteriota</taxon>
        <taxon>Cyanophyceae</taxon>
        <taxon>Pseudanabaenales</taxon>
        <taxon>Pseudanabaenaceae</taxon>
        <taxon>Pseudanabaena</taxon>
    </lineage>
</organism>
<evidence type="ECO:0000313" key="1">
    <source>
        <dbReference type="EMBL" id="PZO38468.1"/>
    </source>
</evidence>
<dbReference type="EMBL" id="QBML01000023">
    <property type="protein sequence ID" value="PZO38468.1"/>
    <property type="molecule type" value="Genomic_DNA"/>
</dbReference>
<proteinExistence type="predicted"/>
<dbReference type="AlphaFoldDB" id="A0A2W4Y588"/>